<dbReference type="Proteomes" id="UP001155010">
    <property type="component" value="Unassembled WGS sequence"/>
</dbReference>
<organism evidence="1 2">
    <name type="scientific">Salinibacter ruber</name>
    <dbReference type="NCBI Taxonomy" id="146919"/>
    <lineage>
        <taxon>Bacteria</taxon>
        <taxon>Pseudomonadati</taxon>
        <taxon>Rhodothermota</taxon>
        <taxon>Rhodothermia</taxon>
        <taxon>Rhodothermales</taxon>
        <taxon>Salinibacteraceae</taxon>
        <taxon>Salinibacter</taxon>
    </lineage>
</organism>
<evidence type="ECO:0000313" key="1">
    <source>
        <dbReference type="EMBL" id="MCS3953501.1"/>
    </source>
</evidence>
<dbReference type="AlphaFoldDB" id="A0A9X2UC03"/>
<name>A0A9X2UC03_9BACT</name>
<protein>
    <submittedName>
        <fullName evidence="1">Uncharacterized protein</fullName>
    </submittedName>
</protein>
<gene>
    <name evidence="1" type="ORF">GGP83_003476</name>
</gene>
<comment type="caution">
    <text evidence="1">The sequence shown here is derived from an EMBL/GenBank/DDBJ whole genome shotgun (WGS) entry which is preliminary data.</text>
</comment>
<accession>A0A9X2UC03</accession>
<proteinExistence type="predicted"/>
<dbReference type="EMBL" id="JANUBB010000034">
    <property type="protein sequence ID" value="MCS3953501.1"/>
    <property type="molecule type" value="Genomic_DNA"/>
</dbReference>
<reference evidence="1" key="1">
    <citation type="submission" date="2022-08" db="EMBL/GenBank/DDBJ databases">
        <title>Genomic Encyclopedia of Type Strains, Phase V (KMG-V): Genome sequencing to study the core and pangenomes of soil and plant-associated prokaryotes.</title>
        <authorList>
            <person name="Whitman W."/>
        </authorList>
    </citation>
    <scope>NUCLEOTIDE SEQUENCE</scope>
    <source>
        <strain evidence="1">SP2017</strain>
    </source>
</reference>
<sequence>MFCETGGNAEATPPDRARSLQTANKKYLGATRVAGIMALPAK</sequence>
<evidence type="ECO:0000313" key="2">
    <source>
        <dbReference type="Proteomes" id="UP001155010"/>
    </source>
</evidence>